<dbReference type="Proteomes" id="UP001303473">
    <property type="component" value="Unassembled WGS sequence"/>
</dbReference>
<accession>A0AAN6MWJ7</accession>
<protein>
    <submittedName>
        <fullName evidence="2">Uncharacterized protein</fullName>
    </submittedName>
</protein>
<comment type="caution">
    <text evidence="2">The sequence shown here is derived from an EMBL/GenBank/DDBJ whole genome shotgun (WGS) entry which is preliminary data.</text>
</comment>
<feature type="compositionally biased region" description="Polar residues" evidence="1">
    <location>
        <begin position="12"/>
        <end position="23"/>
    </location>
</feature>
<feature type="region of interest" description="Disordered" evidence="1">
    <location>
        <begin position="1"/>
        <end position="64"/>
    </location>
</feature>
<sequence>MDNNRGQRRPNDTSQHAASNSAYQQALRDPLQHQQQQQQRRTYVNPSGERYRPASINTSPSGVVRGIGGSAGYSGYYPEPAATGFGPTSMPQGAMGYHPSTDFGQADARQTQSFAGSYNPTAMMYNVPQAAGAQSAAVYYTSQQFPSRQPAALQMMTPDVAAPYFPSEPTNTAGQATSSSAFQVYQQAGLQSYSAGGGMAAMGGMATQPTAPTQADVSMEEEYPVPADLEQTYTNFLSELNVVFQQIRSGKLSPASESLLNISGWLLTNVAELGLNSDNVDLYDRRLKMWNDFNHAWLAMFQRQKDMMESGQPIHRPHSLISQEGLEKMGKELLRLCDGVERYGLVDYQYGVWEEQIIAILEECLDIYESANESSGNGSVSGSSRN</sequence>
<name>A0AAN6MWJ7_9PEZI</name>
<organism evidence="2 3">
    <name type="scientific">Diplogelasinospora grovesii</name>
    <dbReference type="NCBI Taxonomy" id="303347"/>
    <lineage>
        <taxon>Eukaryota</taxon>
        <taxon>Fungi</taxon>
        <taxon>Dikarya</taxon>
        <taxon>Ascomycota</taxon>
        <taxon>Pezizomycotina</taxon>
        <taxon>Sordariomycetes</taxon>
        <taxon>Sordariomycetidae</taxon>
        <taxon>Sordariales</taxon>
        <taxon>Diplogelasinosporaceae</taxon>
        <taxon>Diplogelasinospora</taxon>
    </lineage>
</organism>
<proteinExistence type="predicted"/>
<evidence type="ECO:0000313" key="2">
    <source>
        <dbReference type="EMBL" id="KAK3933578.1"/>
    </source>
</evidence>
<evidence type="ECO:0000313" key="3">
    <source>
        <dbReference type="Proteomes" id="UP001303473"/>
    </source>
</evidence>
<reference evidence="3" key="1">
    <citation type="journal article" date="2023" name="Mol. Phylogenet. Evol.">
        <title>Genome-scale phylogeny and comparative genomics of the fungal order Sordariales.</title>
        <authorList>
            <person name="Hensen N."/>
            <person name="Bonometti L."/>
            <person name="Westerberg I."/>
            <person name="Brannstrom I.O."/>
            <person name="Guillou S."/>
            <person name="Cros-Aarteil S."/>
            <person name="Calhoun S."/>
            <person name="Haridas S."/>
            <person name="Kuo A."/>
            <person name="Mondo S."/>
            <person name="Pangilinan J."/>
            <person name="Riley R."/>
            <person name="LaButti K."/>
            <person name="Andreopoulos B."/>
            <person name="Lipzen A."/>
            <person name="Chen C."/>
            <person name="Yan M."/>
            <person name="Daum C."/>
            <person name="Ng V."/>
            <person name="Clum A."/>
            <person name="Steindorff A."/>
            <person name="Ohm R.A."/>
            <person name="Martin F."/>
            <person name="Silar P."/>
            <person name="Natvig D.O."/>
            <person name="Lalanne C."/>
            <person name="Gautier V."/>
            <person name="Ament-Velasquez S.L."/>
            <person name="Kruys A."/>
            <person name="Hutchinson M.I."/>
            <person name="Powell A.J."/>
            <person name="Barry K."/>
            <person name="Miller A.N."/>
            <person name="Grigoriev I.V."/>
            <person name="Debuchy R."/>
            <person name="Gladieux P."/>
            <person name="Hiltunen Thoren M."/>
            <person name="Johannesson H."/>
        </authorList>
    </citation>
    <scope>NUCLEOTIDE SEQUENCE [LARGE SCALE GENOMIC DNA]</scope>
    <source>
        <strain evidence="3">CBS 340.73</strain>
    </source>
</reference>
<dbReference type="AlphaFoldDB" id="A0AAN6MWJ7"/>
<feature type="compositionally biased region" description="Low complexity" evidence="1">
    <location>
        <begin position="24"/>
        <end position="41"/>
    </location>
</feature>
<keyword evidence="3" id="KW-1185">Reference proteome</keyword>
<gene>
    <name evidence="2" type="ORF">QBC46DRAFT_432948</name>
</gene>
<evidence type="ECO:0000256" key="1">
    <source>
        <dbReference type="SAM" id="MobiDB-lite"/>
    </source>
</evidence>
<dbReference type="EMBL" id="MU854125">
    <property type="protein sequence ID" value="KAK3933578.1"/>
    <property type="molecule type" value="Genomic_DNA"/>
</dbReference>